<name>A0A1V9Y2M8_9ACAR</name>
<accession>A0A1V9Y2M8</accession>
<dbReference type="EMBL" id="MNPL01000461">
    <property type="protein sequence ID" value="OQR79996.1"/>
    <property type="molecule type" value="Genomic_DNA"/>
</dbReference>
<evidence type="ECO:0000313" key="1">
    <source>
        <dbReference type="EMBL" id="OQR79996.1"/>
    </source>
</evidence>
<dbReference type="InParanoid" id="A0A1V9Y2M8"/>
<proteinExistence type="predicted"/>
<gene>
    <name evidence="1" type="ORF">BIW11_05359</name>
</gene>
<dbReference type="Proteomes" id="UP000192247">
    <property type="component" value="Unassembled WGS sequence"/>
</dbReference>
<organism evidence="1 2">
    <name type="scientific">Tropilaelaps mercedesae</name>
    <dbReference type="NCBI Taxonomy" id="418985"/>
    <lineage>
        <taxon>Eukaryota</taxon>
        <taxon>Metazoa</taxon>
        <taxon>Ecdysozoa</taxon>
        <taxon>Arthropoda</taxon>
        <taxon>Chelicerata</taxon>
        <taxon>Arachnida</taxon>
        <taxon>Acari</taxon>
        <taxon>Parasitiformes</taxon>
        <taxon>Mesostigmata</taxon>
        <taxon>Gamasina</taxon>
        <taxon>Dermanyssoidea</taxon>
        <taxon>Laelapidae</taxon>
        <taxon>Tropilaelaps</taxon>
    </lineage>
</organism>
<sequence length="14" mass="1701">MGDRQSWCHTLPRN</sequence>
<protein>
    <submittedName>
        <fullName evidence="1">Uncharacterized protein</fullName>
    </submittedName>
</protein>
<reference evidence="1 2" key="1">
    <citation type="journal article" date="2017" name="Gigascience">
        <title>Draft genome of the honey bee ectoparasitic mite, Tropilaelaps mercedesae, is shaped by the parasitic life history.</title>
        <authorList>
            <person name="Dong X."/>
            <person name="Armstrong S.D."/>
            <person name="Xia D."/>
            <person name="Makepeace B.L."/>
            <person name="Darby A.C."/>
            <person name="Kadowaki T."/>
        </authorList>
    </citation>
    <scope>NUCLEOTIDE SEQUENCE [LARGE SCALE GENOMIC DNA]</scope>
    <source>
        <strain evidence="1">Wuxi-XJTLU</strain>
    </source>
</reference>
<comment type="caution">
    <text evidence="1">The sequence shown here is derived from an EMBL/GenBank/DDBJ whole genome shotgun (WGS) entry which is preliminary data.</text>
</comment>
<evidence type="ECO:0000313" key="2">
    <source>
        <dbReference type="Proteomes" id="UP000192247"/>
    </source>
</evidence>
<keyword evidence="2" id="KW-1185">Reference proteome</keyword>